<dbReference type="InterPro" id="IPR015421">
    <property type="entry name" value="PyrdxlP-dep_Trfase_major"/>
</dbReference>
<dbReference type="GO" id="GO:0008483">
    <property type="term" value="F:transaminase activity"/>
    <property type="evidence" value="ECO:0007669"/>
    <property type="project" value="UniProtKB-KW"/>
</dbReference>
<keyword evidence="7" id="KW-0804">Transcription</keyword>
<dbReference type="CDD" id="cd07377">
    <property type="entry name" value="WHTH_GntR"/>
    <property type="match status" value="1"/>
</dbReference>
<dbReference type="PANTHER" id="PTHR46577">
    <property type="entry name" value="HTH-TYPE TRANSCRIPTIONAL REGULATORY PROTEIN GABR"/>
    <property type="match status" value="1"/>
</dbReference>
<evidence type="ECO:0000256" key="6">
    <source>
        <dbReference type="ARBA" id="ARBA00023125"/>
    </source>
</evidence>
<dbReference type="InterPro" id="IPR036388">
    <property type="entry name" value="WH-like_DNA-bd_sf"/>
</dbReference>
<dbReference type="PRINTS" id="PR00035">
    <property type="entry name" value="HTHGNTR"/>
</dbReference>
<evidence type="ECO:0000256" key="1">
    <source>
        <dbReference type="ARBA" id="ARBA00001933"/>
    </source>
</evidence>
<proteinExistence type="inferred from homology"/>
<dbReference type="InterPro" id="IPR036390">
    <property type="entry name" value="WH_DNA-bd_sf"/>
</dbReference>
<dbReference type="Gene3D" id="1.10.10.10">
    <property type="entry name" value="Winged helix-like DNA-binding domain superfamily/Winged helix DNA-binding domain"/>
    <property type="match status" value="1"/>
</dbReference>
<dbReference type="SMART" id="SM00345">
    <property type="entry name" value="HTH_GNTR"/>
    <property type="match status" value="1"/>
</dbReference>
<comment type="caution">
    <text evidence="9">The sequence shown here is derived from an EMBL/GenBank/DDBJ whole genome shotgun (WGS) entry which is preliminary data.</text>
</comment>
<evidence type="ECO:0000256" key="4">
    <source>
        <dbReference type="ARBA" id="ARBA00022898"/>
    </source>
</evidence>
<sequence>MIEFTPNVQKGSDPLYIQLYKSIRLEIQKGHLPAHTKLPSQRQLAKHLNVSRNTVDIAYQQLSAEGYVKGVERKGLFVVPLNQDLFFPEQKQGHFPTEETSANVTPTRFNFRYGEVDLEHFPYKQWRKYTLESIHRENRDLFLYGYHQGELGLRKEIAHYIYQSRGVRCLPEQIVVGAGTQYLVDLLCKLIGTKDSYAMEEPGYNRIRETFQHSGVSLSPIPLDDQGIRVDKLYESNANVVYVTPSHQFPTGVLMPLSRRNELLEWAKNVDGYIIEDDYDGEFRYVGLPIPALQGIDHHEHVIYLGTFAKSLTPAARISYAVLPQRLLNHYSENFTHLQQTVSRFHQYTLERFMESGDWWRHLNRTKTRYKSRQQTLLRALKTHMPDLNVSGNDSGLHVIVEPNLPLSEEELIRRAETLGVAVYPTSIYYANEKPVTSQVLLGFAGLSEETIEEGIQTLKKAWYHS</sequence>
<dbReference type="InterPro" id="IPR015424">
    <property type="entry name" value="PyrdxlP-dep_Trfase"/>
</dbReference>
<dbReference type="PANTHER" id="PTHR46577:SF1">
    <property type="entry name" value="HTH-TYPE TRANSCRIPTIONAL REGULATORY PROTEIN GABR"/>
    <property type="match status" value="1"/>
</dbReference>
<dbReference type="Gene3D" id="3.40.640.10">
    <property type="entry name" value="Type I PLP-dependent aspartate aminotransferase-like (Major domain)"/>
    <property type="match status" value="1"/>
</dbReference>
<keyword evidence="10" id="KW-1185">Reference proteome</keyword>
<dbReference type="SUPFAM" id="SSF53383">
    <property type="entry name" value="PLP-dependent transferases"/>
    <property type="match status" value="1"/>
</dbReference>
<keyword evidence="6" id="KW-0238">DNA-binding</keyword>
<keyword evidence="5" id="KW-0805">Transcription regulation</keyword>
<reference evidence="9 10" key="1">
    <citation type="submission" date="2021-01" db="EMBL/GenBank/DDBJ databases">
        <title>Genomic Encyclopedia of Type Strains, Phase IV (KMG-IV): sequencing the most valuable type-strain genomes for metagenomic binning, comparative biology and taxonomic classification.</title>
        <authorList>
            <person name="Goeker M."/>
        </authorList>
    </citation>
    <scope>NUCLEOTIDE SEQUENCE [LARGE SCALE GENOMIC DNA]</scope>
    <source>
        <strain evidence="9 10">DSM 25540</strain>
    </source>
</reference>
<organism evidence="9 10">
    <name type="scientific">Geomicrobium sediminis</name>
    <dbReference type="NCBI Taxonomy" id="1347788"/>
    <lineage>
        <taxon>Bacteria</taxon>
        <taxon>Bacillati</taxon>
        <taxon>Bacillota</taxon>
        <taxon>Bacilli</taxon>
        <taxon>Bacillales</taxon>
        <taxon>Geomicrobium</taxon>
    </lineage>
</organism>
<comment type="similarity">
    <text evidence="2">In the C-terminal section; belongs to the class-I pyridoxal-phosphate-dependent aminotransferase family.</text>
</comment>
<dbReference type="InterPro" id="IPR000524">
    <property type="entry name" value="Tscrpt_reg_HTH_GntR"/>
</dbReference>
<feature type="domain" description="HTH gntR-type" evidence="8">
    <location>
        <begin position="13"/>
        <end position="81"/>
    </location>
</feature>
<accession>A0ABS2P9I9</accession>
<dbReference type="RefSeq" id="WP_204696160.1">
    <property type="nucleotide sequence ID" value="NZ_JAFBEC010000003.1"/>
</dbReference>
<comment type="cofactor">
    <cofactor evidence="1">
        <name>pyridoxal 5'-phosphate</name>
        <dbReference type="ChEBI" id="CHEBI:597326"/>
    </cofactor>
</comment>
<dbReference type="SUPFAM" id="SSF46785">
    <property type="entry name" value="Winged helix' DNA-binding domain"/>
    <property type="match status" value="1"/>
</dbReference>
<dbReference type="Pfam" id="PF00392">
    <property type="entry name" value="GntR"/>
    <property type="match status" value="1"/>
</dbReference>
<evidence type="ECO:0000256" key="3">
    <source>
        <dbReference type="ARBA" id="ARBA00022576"/>
    </source>
</evidence>
<gene>
    <name evidence="9" type="ORF">JOD17_001171</name>
</gene>
<name>A0ABS2P9I9_9BACL</name>
<dbReference type="Pfam" id="PF00155">
    <property type="entry name" value="Aminotran_1_2"/>
    <property type="match status" value="1"/>
</dbReference>
<dbReference type="EMBL" id="JAFBEC010000003">
    <property type="protein sequence ID" value="MBM7632078.1"/>
    <property type="molecule type" value="Genomic_DNA"/>
</dbReference>
<evidence type="ECO:0000256" key="5">
    <source>
        <dbReference type="ARBA" id="ARBA00023015"/>
    </source>
</evidence>
<keyword evidence="3 9" id="KW-0808">Transferase</keyword>
<dbReference type="InterPro" id="IPR051446">
    <property type="entry name" value="HTH_trans_reg/aminotransferase"/>
</dbReference>
<dbReference type="PROSITE" id="PS50949">
    <property type="entry name" value="HTH_GNTR"/>
    <property type="match status" value="1"/>
</dbReference>
<evidence type="ECO:0000313" key="10">
    <source>
        <dbReference type="Proteomes" id="UP000741863"/>
    </source>
</evidence>
<evidence type="ECO:0000256" key="2">
    <source>
        <dbReference type="ARBA" id="ARBA00005384"/>
    </source>
</evidence>
<evidence type="ECO:0000313" key="9">
    <source>
        <dbReference type="EMBL" id="MBM7632078.1"/>
    </source>
</evidence>
<keyword evidence="4" id="KW-0663">Pyridoxal phosphate</keyword>
<dbReference type="InterPro" id="IPR004839">
    <property type="entry name" value="Aminotransferase_I/II_large"/>
</dbReference>
<dbReference type="Proteomes" id="UP000741863">
    <property type="component" value="Unassembled WGS sequence"/>
</dbReference>
<protein>
    <submittedName>
        <fullName evidence="9">GntR family transcriptional regulator/MocR family aminotransferase</fullName>
    </submittedName>
</protein>
<dbReference type="CDD" id="cd00609">
    <property type="entry name" value="AAT_like"/>
    <property type="match status" value="1"/>
</dbReference>
<evidence type="ECO:0000256" key="7">
    <source>
        <dbReference type="ARBA" id="ARBA00023163"/>
    </source>
</evidence>
<keyword evidence="3 9" id="KW-0032">Aminotransferase</keyword>
<evidence type="ECO:0000259" key="8">
    <source>
        <dbReference type="PROSITE" id="PS50949"/>
    </source>
</evidence>